<dbReference type="Gene3D" id="3.40.50.2300">
    <property type="match status" value="1"/>
</dbReference>
<evidence type="ECO:0000256" key="2">
    <source>
        <dbReference type="PROSITE-ProRule" id="PRU00169"/>
    </source>
</evidence>
<feature type="domain" description="Response regulatory" evidence="3">
    <location>
        <begin position="2"/>
        <end position="117"/>
    </location>
</feature>
<comment type="caution">
    <text evidence="4">The sequence shown here is derived from an EMBL/GenBank/DDBJ whole genome shotgun (WGS) entry which is preliminary data.</text>
</comment>
<dbReference type="PANTHER" id="PTHR44591">
    <property type="entry name" value="STRESS RESPONSE REGULATOR PROTEIN 1"/>
    <property type="match status" value="1"/>
</dbReference>
<dbReference type="SUPFAM" id="SSF52172">
    <property type="entry name" value="CheY-like"/>
    <property type="match status" value="1"/>
</dbReference>
<gene>
    <name evidence="4" type="ORF">AB0T83_13210</name>
</gene>
<dbReference type="RefSeq" id="WP_366193615.1">
    <property type="nucleotide sequence ID" value="NZ_JBFBVU010000016.1"/>
</dbReference>
<evidence type="ECO:0000256" key="1">
    <source>
        <dbReference type="ARBA" id="ARBA00022553"/>
    </source>
</evidence>
<dbReference type="EMBL" id="JBFBVU010000016">
    <property type="protein sequence ID" value="MEV8467736.1"/>
    <property type="molecule type" value="Genomic_DNA"/>
</dbReference>
<dbReference type="InterPro" id="IPR001789">
    <property type="entry name" value="Sig_transdc_resp-reg_receiver"/>
</dbReference>
<dbReference type="CDD" id="cd00156">
    <property type="entry name" value="REC"/>
    <property type="match status" value="1"/>
</dbReference>
<organism evidence="4 5">
    <name type="scientific">Meridianimarinicoccus marinus</name>
    <dbReference type="NCBI Taxonomy" id="3231483"/>
    <lineage>
        <taxon>Bacteria</taxon>
        <taxon>Pseudomonadati</taxon>
        <taxon>Pseudomonadota</taxon>
        <taxon>Alphaproteobacteria</taxon>
        <taxon>Rhodobacterales</taxon>
        <taxon>Paracoccaceae</taxon>
        <taxon>Meridianimarinicoccus</taxon>
    </lineage>
</organism>
<dbReference type="PROSITE" id="PS50110">
    <property type="entry name" value="RESPONSE_REGULATORY"/>
    <property type="match status" value="1"/>
</dbReference>
<dbReference type="Proteomes" id="UP001553161">
    <property type="component" value="Unassembled WGS sequence"/>
</dbReference>
<feature type="modified residue" description="4-aspartylphosphate" evidence="2">
    <location>
        <position position="51"/>
    </location>
</feature>
<accession>A0ABV3L8D5</accession>
<dbReference type="InterPro" id="IPR011006">
    <property type="entry name" value="CheY-like_superfamily"/>
</dbReference>
<keyword evidence="5" id="KW-1185">Reference proteome</keyword>
<name>A0ABV3L8D5_9RHOB</name>
<keyword evidence="1 2" id="KW-0597">Phosphoprotein</keyword>
<dbReference type="PANTHER" id="PTHR44591:SF3">
    <property type="entry name" value="RESPONSE REGULATORY DOMAIN-CONTAINING PROTEIN"/>
    <property type="match status" value="1"/>
</dbReference>
<proteinExistence type="predicted"/>
<sequence>MHYLIVEDDPNLRLLWRTILCDRGYEVTEADSLAAASAALKRARHDAVILDLYLGRENGMSLIGEIETVNPDCKVIIVTGAAEVSEGKMQVGSQLVVTVHRKPVDIEDLMESCALIDSSSQRRSA</sequence>
<evidence type="ECO:0000313" key="5">
    <source>
        <dbReference type="Proteomes" id="UP001553161"/>
    </source>
</evidence>
<protein>
    <submittedName>
        <fullName evidence="4">Response regulator</fullName>
    </submittedName>
</protein>
<dbReference type="SMART" id="SM00448">
    <property type="entry name" value="REC"/>
    <property type="match status" value="1"/>
</dbReference>
<evidence type="ECO:0000313" key="4">
    <source>
        <dbReference type="EMBL" id="MEV8467736.1"/>
    </source>
</evidence>
<dbReference type="Pfam" id="PF00072">
    <property type="entry name" value="Response_reg"/>
    <property type="match status" value="1"/>
</dbReference>
<reference evidence="4 5" key="1">
    <citation type="submission" date="2024-07" db="EMBL/GenBank/DDBJ databases">
        <authorList>
            <person name="Kang M."/>
        </authorList>
    </citation>
    <scope>NUCLEOTIDE SEQUENCE [LARGE SCALE GENOMIC DNA]</scope>
    <source>
        <strain evidence="4 5">DFM31</strain>
    </source>
</reference>
<dbReference type="InterPro" id="IPR050595">
    <property type="entry name" value="Bact_response_regulator"/>
</dbReference>
<evidence type="ECO:0000259" key="3">
    <source>
        <dbReference type="PROSITE" id="PS50110"/>
    </source>
</evidence>